<accession>A0AAE7BXT9</accession>
<evidence type="ECO:0000256" key="2">
    <source>
        <dbReference type="PROSITE-ProRule" id="PRU00335"/>
    </source>
</evidence>
<dbReference type="Proteomes" id="UP000503505">
    <property type="component" value="Chromosome"/>
</dbReference>
<proteinExistence type="predicted"/>
<dbReference type="Pfam" id="PF00440">
    <property type="entry name" value="TetR_N"/>
    <property type="match status" value="1"/>
</dbReference>
<name>A0AAE7BXT9_9GAMM</name>
<dbReference type="InterPro" id="IPR001647">
    <property type="entry name" value="HTH_TetR"/>
</dbReference>
<dbReference type="RefSeq" id="WP_163167498.1">
    <property type="nucleotide sequence ID" value="NZ_CP044463.1"/>
</dbReference>
<dbReference type="SUPFAM" id="SSF46689">
    <property type="entry name" value="Homeodomain-like"/>
    <property type="match status" value="1"/>
</dbReference>
<evidence type="ECO:0000259" key="3">
    <source>
        <dbReference type="PROSITE" id="PS50977"/>
    </source>
</evidence>
<dbReference type="GeneID" id="58164419"/>
<feature type="domain" description="HTH tetR-type" evidence="3">
    <location>
        <begin position="13"/>
        <end position="73"/>
    </location>
</feature>
<keyword evidence="1 2" id="KW-0238">DNA-binding</keyword>
<organism evidence="4 5">
    <name type="scientific">Acinetobacter schindleri</name>
    <dbReference type="NCBI Taxonomy" id="108981"/>
    <lineage>
        <taxon>Bacteria</taxon>
        <taxon>Pseudomonadati</taxon>
        <taxon>Pseudomonadota</taxon>
        <taxon>Gammaproteobacteria</taxon>
        <taxon>Moraxellales</taxon>
        <taxon>Moraxellaceae</taxon>
        <taxon>Acinetobacter</taxon>
    </lineage>
</organism>
<dbReference type="PANTHER" id="PTHR30055:SF187">
    <property type="entry name" value="TRANSCRIPTIONAL REGULATORY PROTEIN"/>
    <property type="match status" value="1"/>
</dbReference>
<gene>
    <name evidence="4" type="ORF">FSC10_14150</name>
</gene>
<feature type="DNA-binding region" description="H-T-H motif" evidence="2">
    <location>
        <begin position="36"/>
        <end position="55"/>
    </location>
</feature>
<dbReference type="GO" id="GO:0003700">
    <property type="term" value="F:DNA-binding transcription factor activity"/>
    <property type="evidence" value="ECO:0007669"/>
    <property type="project" value="TreeGrafter"/>
</dbReference>
<dbReference type="Gene3D" id="1.10.357.10">
    <property type="entry name" value="Tetracycline Repressor, domain 2"/>
    <property type="match status" value="1"/>
</dbReference>
<dbReference type="InterPro" id="IPR050109">
    <property type="entry name" value="HTH-type_TetR-like_transc_reg"/>
</dbReference>
<sequence length="204" mass="22792">MDVLEGSYPGGRLALKRQILNCALQEFLQSGIAATTIEMIRDRAETSVGAIYHHFHHKDGIVAALYLAALKDQSSRRLDALSQAKSAEQGIHAIIRSYIDWVISYPDFARFLYAAHHVVHTSELRQDLEQRTSQRNQDLKKWLAQQSDAACLQAVPPALLTSLVIGATESYCRAWLAGRVKDSPQKHASALAQSVWDSLQHFSR</sequence>
<dbReference type="EMBL" id="CP044463">
    <property type="protein sequence ID" value="QIC68427.1"/>
    <property type="molecule type" value="Genomic_DNA"/>
</dbReference>
<dbReference type="InterPro" id="IPR009057">
    <property type="entry name" value="Homeodomain-like_sf"/>
</dbReference>
<dbReference type="InterPro" id="IPR036271">
    <property type="entry name" value="Tet_transcr_reg_TetR-rel_C_sf"/>
</dbReference>
<dbReference type="PROSITE" id="PS50977">
    <property type="entry name" value="HTH_TETR_2"/>
    <property type="match status" value="1"/>
</dbReference>
<dbReference type="AlphaFoldDB" id="A0AAE7BXT9"/>
<dbReference type="PRINTS" id="PR00455">
    <property type="entry name" value="HTHTETR"/>
</dbReference>
<dbReference type="GO" id="GO:0000976">
    <property type="term" value="F:transcription cis-regulatory region binding"/>
    <property type="evidence" value="ECO:0007669"/>
    <property type="project" value="TreeGrafter"/>
</dbReference>
<evidence type="ECO:0000313" key="5">
    <source>
        <dbReference type="Proteomes" id="UP000503505"/>
    </source>
</evidence>
<evidence type="ECO:0000256" key="1">
    <source>
        <dbReference type="ARBA" id="ARBA00023125"/>
    </source>
</evidence>
<evidence type="ECO:0000313" key="4">
    <source>
        <dbReference type="EMBL" id="QIC68427.1"/>
    </source>
</evidence>
<protein>
    <submittedName>
        <fullName evidence="4">TetR/AcrR family transcriptional regulator</fullName>
    </submittedName>
</protein>
<dbReference type="SUPFAM" id="SSF48498">
    <property type="entry name" value="Tetracyclin repressor-like, C-terminal domain"/>
    <property type="match status" value="1"/>
</dbReference>
<dbReference type="PANTHER" id="PTHR30055">
    <property type="entry name" value="HTH-TYPE TRANSCRIPTIONAL REGULATOR RUTR"/>
    <property type="match status" value="1"/>
</dbReference>
<reference evidence="4 5" key="1">
    <citation type="submission" date="2019-09" db="EMBL/GenBank/DDBJ databases">
        <title>Non-baumannii Acinetobacter spp. carrying blaNDM-1 isolated in China.</title>
        <authorList>
            <person name="Cui C."/>
            <person name="Chen C."/>
            <person name="Sun J."/>
            <person name="Liu Y."/>
        </authorList>
    </citation>
    <scope>NUCLEOTIDE SEQUENCE [LARGE SCALE GENOMIC DNA]</scope>
    <source>
        <strain evidence="4 5">HZE23-1</strain>
    </source>
</reference>